<dbReference type="RefSeq" id="WP_245220752.1">
    <property type="nucleotide sequence ID" value="NZ_JXDG01000018.1"/>
</dbReference>
<dbReference type="EMBL" id="JXDG01000018">
    <property type="protein sequence ID" value="KIH84468.1"/>
    <property type="molecule type" value="Genomic_DNA"/>
</dbReference>
<dbReference type="STRING" id="226910.UCMB321_1699"/>
<accession>A0A0C2F050</accession>
<sequence length="272" mass="29345">MATIGRLLRRFMPVGNAQAPAPSPHAGPVEIHGGALLAATADDGSQLERDLTLLGLKDSLAQARLFLGSAPSLHQYPLADLLELMVAAAARFTGILNSWDGVHLDGGGRVSLHVQKKLFDLRVPPALSPQLTHALKRCALNIVAEDRQAIQHLPFQDDETRSAFRYWSKASICQALRTLQVTNVNMIGVDLSGGDLRGVRFFGQYQEADFRAANLNGALLSSGFKSNDFSHCDLRNTVLSGHFEACLFKGAKVNAATLKNTRTDLLGAVLSH</sequence>
<dbReference type="Gene3D" id="2.160.20.80">
    <property type="entry name" value="E3 ubiquitin-protein ligase SopA"/>
    <property type="match status" value="1"/>
</dbReference>
<reference evidence="1 2" key="1">
    <citation type="submission" date="2015-01" db="EMBL/GenBank/DDBJ databases">
        <title>Complete genome of Pseudomonas batumici UCM B-321 producer of the batumin antibiotic with strong antistaphilococcal and potential anticancer activity.</title>
        <authorList>
            <person name="Klochko V.V."/>
            <person name="Zelena L.B."/>
            <person name="Elena K.A."/>
            <person name="Reva O.N."/>
        </authorList>
    </citation>
    <scope>NUCLEOTIDE SEQUENCE [LARGE SCALE GENOMIC DNA]</scope>
    <source>
        <strain evidence="1 2">UCM B-321</strain>
    </source>
</reference>
<evidence type="ECO:0000313" key="2">
    <source>
        <dbReference type="Proteomes" id="UP000031535"/>
    </source>
</evidence>
<evidence type="ECO:0008006" key="3">
    <source>
        <dbReference type="Google" id="ProtNLM"/>
    </source>
</evidence>
<protein>
    <recommendedName>
        <fullName evidence="3">Pentapeptide repeat family protein</fullName>
    </recommendedName>
</protein>
<dbReference type="SUPFAM" id="SSF141571">
    <property type="entry name" value="Pentapeptide repeat-like"/>
    <property type="match status" value="1"/>
</dbReference>
<dbReference type="Proteomes" id="UP000031535">
    <property type="component" value="Unassembled WGS sequence"/>
</dbReference>
<dbReference type="Pfam" id="PF00805">
    <property type="entry name" value="Pentapeptide"/>
    <property type="match status" value="1"/>
</dbReference>
<gene>
    <name evidence="1" type="ORF">UCMB321_1699</name>
</gene>
<evidence type="ECO:0000313" key="1">
    <source>
        <dbReference type="EMBL" id="KIH84468.1"/>
    </source>
</evidence>
<comment type="caution">
    <text evidence="1">The sequence shown here is derived from an EMBL/GenBank/DDBJ whole genome shotgun (WGS) entry which is preliminary data.</text>
</comment>
<dbReference type="AlphaFoldDB" id="A0A0C2F050"/>
<proteinExistence type="predicted"/>
<keyword evidence="2" id="KW-1185">Reference proteome</keyword>
<dbReference type="PATRIC" id="fig|226910.6.peg.1689"/>
<dbReference type="InterPro" id="IPR001646">
    <property type="entry name" value="5peptide_repeat"/>
</dbReference>
<organism evidence="1 2">
    <name type="scientific">Pseudomonas batumici</name>
    <dbReference type="NCBI Taxonomy" id="226910"/>
    <lineage>
        <taxon>Bacteria</taxon>
        <taxon>Pseudomonadati</taxon>
        <taxon>Pseudomonadota</taxon>
        <taxon>Gammaproteobacteria</taxon>
        <taxon>Pseudomonadales</taxon>
        <taxon>Pseudomonadaceae</taxon>
        <taxon>Pseudomonas</taxon>
    </lineage>
</organism>
<name>A0A0C2F050_9PSED</name>